<protein>
    <submittedName>
        <fullName evidence="2">Uncharacterized protein</fullName>
    </submittedName>
</protein>
<dbReference type="AlphaFoldDB" id="A0AAV2DRQ2"/>
<name>A0AAV2DRQ2_9ROSI</name>
<evidence type="ECO:0000256" key="1">
    <source>
        <dbReference type="SAM" id="Phobius"/>
    </source>
</evidence>
<accession>A0AAV2DRQ2</accession>
<evidence type="ECO:0000313" key="3">
    <source>
        <dbReference type="Proteomes" id="UP001497516"/>
    </source>
</evidence>
<feature type="transmembrane region" description="Helical" evidence="1">
    <location>
        <begin position="20"/>
        <end position="43"/>
    </location>
</feature>
<keyword evidence="1" id="KW-1133">Transmembrane helix</keyword>
<keyword evidence="3" id="KW-1185">Reference proteome</keyword>
<organism evidence="2 3">
    <name type="scientific">Linum trigynum</name>
    <dbReference type="NCBI Taxonomy" id="586398"/>
    <lineage>
        <taxon>Eukaryota</taxon>
        <taxon>Viridiplantae</taxon>
        <taxon>Streptophyta</taxon>
        <taxon>Embryophyta</taxon>
        <taxon>Tracheophyta</taxon>
        <taxon>Spermatophyta</taxon>
        <taxon>Magnoliopsida</taxon>
        <taxon>eudicotyledons</taxon>
        <taxon>Gunneridae</taxon>
        <taxon>Pentapetalae</taxon>
        <taxon>rosids</taxon>
        <taxon>fabids</taxon>
        <taxon>Malpighiales</taxon>
        <taxon>Linaceae</taxon>
        <taxon>Linum</taxon>
    </lineage>
</organism>
<evidence type="ECO:0000313" key="2">
    <source>
        <dbReference type="EMBL" id="CAL1376212.1"/>
    </source>
</evidence>
<keyword evidence="1" id="KW-0812">Transmembrane</keyword>
<sequence>MQQQQQQYYSLIHSFIHSGFWVYVSFSSLNFHVSLFCTIDLLITQPNPTFCCKAKAPTTAAVLYSISTM</sequence>
<reference evidence="2 3" key="1">
    <citation type="submission" date="2024-04" db="EMBL/GenBank/DDBJ databases">
        <authorList>
            <person name="Fracassetti M."/>
        </authorList>
    </citation>
    <scope>NUCLEOTIDE SEQUENCE [LARGE SCALE GENOMIC DNA]</scope>
</reference>
<keyword evidence="1" id="KW-0472">Membrane</keyword>
<dbReference type="Proteomes" id="UP001497516">
    <property type="component" value="Chromosome 3"/>
</dbReference>
<proteinExistence type="predicted"/>
<gene>
    <name evidence="2" type="ORF">LTRI10_LOCUS17958</name>
</gene>
<dbReference type="EMBL" id="OZ034816">
    <property type="protein sequence ID" value="CAL1376212.1"/>
    <property type="molecule type" value="Genomic_DNA"/>
</dbReference>